<dbReference type="PROSITE" id="PS51257">
    <property type="entry name" value="PROKAR_LIPOPROTEIN"/>
    <property type="match status" value="1"/>
</dbReference>
<keyword evidence="3" id="KW-1185">Reference proteome</keyword>
<organism evidence="2 3">
    <name type="scientific">Natronospira proteinivora</name>
    <dbReference type="NCBI Taxonomy" id="1807133"/>
    <lineage>
        <taxon>Bacteria</taxon>
        <taxon>Pseudomonadati</taxon>
        <taxon>Pseudomonadota</taxon>
        <taxon>Gammaproteobacteria</taxon>
        <taxon>Natronospirales</taxon>
        <taxon>Natronospiraceae</taxon>
        <taxon>Natronospira</taxon>
    </lineage>
</organism>
<evidence type="ECO:0000313" key="2">
    <source>
        <dbReference type="EMBL" id="MCP1726894.1"/>
    </source>
</evidence>
<protein>
    <submittedName>
        <fullName evidence="2">Uncharacterized protein</fullName>
    </submittedName>
</protein>
<proteinExistence type="predicted"/>
<feature type="chain" id="PRO_5046662946" evidence="1">
    <location>
        <begin position="21"/>
        <end position="185"/>
    </location>
</feature>
<feature type="signal peptide" evidence="1">
    <location>
        <begin position="1"/>
        <end position="20"/>
    </location>
</feature>
<gene>
    <name evidence="2" type="ORF">J2T60_000859</name>
</gene>
<dbReference type="EMBL" id="JALJYF010000001">
    <property type="protein sequence ID" value="MCP1726894.1"/>
    <property type="molecule type" value="Genomic_DNA"/>
</dbReference>
<evidence type="ECO:0000313" key="3">
    <source>
        <dbReference type="Proteomes" id="UP001523550"/>
    </source>
</evidence>
<comment type="caution">
    <text evidence="2">The sequence shown here is derived from an EMBL/GenBank/DDBJ whole genome shotgun (WGS) entry which is preliminary data.</text>
</comment>
<keyword evidence="1" id="KW-0732">Signal</keyword>
<dbReference type="RefSeq" id="WP_253445900.1">
    <property type="nucleotide sequence ID" value="NZ_JALJYF010000001.1"/>
</dbReference>
<accession>A0ABT1G6H9</accession>
<reference evidence="2 3" key="1">
    <citation type="submission" date="2022-03" db="EMBL/GenBank/DDBJ databases">
        <title>Genomic Encyclopedia of Type Strains, Phase III (KMG-III): the genomes of soil and plant-associated and newly described type strains.</title>
        <authorList>
            <person name="Whitman W."/>
        </authorList>
    </citation>
    <scope>NUCLEOTIDE SEQUENCE [LARGE SCALE GENOMIC DNA]</scope>
    <source>
        <strain evidence="2 3">BSker1</strain>
    </source>
</reference>
<name>A0ABT1G6H9_9GAMM</name>
<dbReference type="Proteomes" id="UP001523550">
    <property type="component" value="Unassembled WGS sequence"/>
</dbReference>
<evidence type="ECO:0000256" key="1">
    <source>
        <dbReference type="SAM" id="SignalP"/>
    </source>
</evidence>
<sequence>MNFANLKRIAAGLLVVGVLAACGGPSPIEHVEGNRAYTQVNLWFDGNRSIATNYQVSTRVPINTEVEIRDTSADVIVIHVPSMNQDIHLENVPGYTELDISGLYDRYFGDSPADLSGFDASTREAIENGEVREGMSRDAVLKARGYPPAHETPTLDEDRWTYWRNRFARQIVHFSGDEVSELEGL</sequence>